<dbReference type="Proteomes" id="UP001501758">
    <property type="component" value="Unassembled WGS sequence"/>
</dbReference>
<evidence type="ECO:0000313" key="2">
    <source>
        <dbReference type="EMBL" id="GAA0723983.1"/>
    </source>
</evidence>
<keyword evidence="3" id="KW-1185">Reference proteome</keyword>
<evidence type="ECO:0008006" key="4">
    <source>
        <dbReference type="Google" id="ProtNLM"/>
    </source>
</evidence>
<protein>
    <recommendedName>
        <fullName evidence="4">RING-type E3 ubiquitin transferase</fullName>
    </recommendedName>
</protein>
<dbReference type="EMBL" id="BAAAGE010000002">
    <property type="protein sequence ID" value="GAA0723983.1"/>
    <property type="molecule type" value="Genomic_DNA"/>
</dbReference>
<name>A0ABP3U5Y5_9FLAO</name>
<keyword evidence="1" id="KW-0812">Transmembrane</keyword>
<keyword evidence="1" id="KW-1133">Transmembrane helix</keyword>
<comment type="caution">
    <text evidence="2">The sequence shown here is derived from an EMBL/GenBank/DDBJ whole genome shotgun (WGS) entry which is preliminary data.</text>
</comment>
<organism evidence="2 3">
    <name type="scientific">Aquimarina litoralis</name>
    <dbReference type="NCBI Taxonomy" id="584605"/>
    <lineage>
        <taxon>Bacteria</taxon>
        <taxon>Pseudomonadati</taxon>
        <taxon>Bacteroidota</taxon>
        <taxon>Flavobacteriia</taxon>
        <taxon>Flavobacteriales</taxon>
        <taxon>Flavobacteriaceae</taxon>
        <taxon>Aquimarina</taxon>
    </lineage>
</organism>
<evidence type="ECO:0000313" key="3">
    <source>
        <dbReference type="Proteomes" id="UP001501758"/>
    </source>
</evidence>
<gene>
    <name evidence="2" type="ORF">GCM10009430_28040</name>
</gene>
<accession>A0ABP3U5Y5</accession>
<reference evidence="3" key="1">
    <citation type="journal article" date="2019" name="Int. J. Syst. Evol. Microbiol.">
        <title>The Global Catalogue of Microorganisms (GCM) 10K type strain sequencing project: providing services to taxonomists for standard genome sequencing and annotation.</title>
        <authorList>
            <consortium name="The Broad Institute Genomics Platform"/>
            <consortium name="The Broad Institute Genome Sequencing Center for Infectious Disease"/>
            <person name="Wu L."/>
            <person name="Ma J."/>
        </authorList>
    </citation>
    <scope>NUCLEOTIDE SEQUENCE [LARGE SCALE GENOMIC DNA]</scope>
    <source>
        <strain evidence="3">JCM 15974</strain>
    </source>
</reference>
<feature type="transmembrane region" description="Helical" evidence="1">
    <location>
        <begin position="181"/>
        <end position="201"/>
    </location>
</feature>
<evidence type="ECO:0000256" key="1">
    <source>
        <dbReference type="SAM" id="Phobius"/>
    </source>
</evidence>
<keyword evidence="1" id="KW-0472">Membrane</keyword>
<proteinExistence type="predicted"/>
<sequence length="203" mass="23383">MLLYPLLKKKKPGLIETLEVSKIETLSSGLVKIKGRLKAVDHVKSPITETKCIGYNYSQLAYRSAGVRRAKGSKKWRTYRTESKSTDFYIQDDTGKIKVNTKDISIQINVNRSEKKLSRTLLDVENLLLEDDTEYIITGTVVNKNNSVEIIKDEKDKELRVMDIAFYEFTFEDIPFMKKKVGFFIVFLVIGILCFVIYKSFSN</sequence>